<evidence type="ECO:0000313" key="2">
    <source>
        <dbReference type="EMBL" id="CAE6442605.1"/>
    </source>
</evidence>
<dbReference type="Proteomes" id="UP000663846">
    <property type="component" value="Unassembled WGS sequence"/>
</dbReference>
<dbReference type="EMBL" id="CAJMWS010000413">
    <property type="protein sequence ID" value="CAE6442605.1"/>
    <property type="molecule type" value="Genomic_DNA"/>
</dbReference>
<evidence type="ECO:0008006" key="4">
    <source>
        <dbReference type="Google" id="ProtNLM"/>
    </source>
</evidence>
<sequence length="306" mass="33121">MASSSGRRSKTKKGLRKLLSDTLRARSRSKSPSQLSGQAQPPDLHLATSSNQPDPQTLGISDTSKTRERTDEQDLKDASAREAAPHEVSPPNTVWIGLGESLRSLRDESGALSSFVIAIEGLVSCLDRSEIIARDRPDYDNLATSLTTSSNALLRTIWDLGPNPTHNAVLGIIFIIRNQVTKLRSRLLPETELDGPSTRLAEEDLGVCFTRIQMLFGKLEANLRAEGWSAAEETMISTLLESLSPARRSTHDSGSPTDVRRTCTEGTRAGVLANLDAWLNDSTTSSLCRMSGAAGTGKTTIARTFC</sequence>
<proteinExistence type="predicted"/>
<name>A0A8H3AX67_9AGAM</name>
<feature type="non-terminal residue" evidence="2">
    <location>
        <position position="1"/>
    </location>
</feature>
<feature type="compositionally biased region" description="Polar residues" evidence="1">
    <location>
        <begin position="30"/>
        <end position="39"/>
    </location>
</feature>
<feature type="compositionally biased region" description="Polar residues" evidence="1">
    <location>
        <begin position="47"/>
        <end position="63"/>
    </location>
</feature>
<protein>
    <recommendedName>
        <fullName evidence="4">NACHT domain-containing protein</fullName>
    </recommendedName>
</protein>
<organism evidence="2 3">
    <name type="scientific">Rhizoctonia solani</name>
    <dbReference type="NCBI Taxonomy" id="456999"/>
    <lineage>
        <taxon>Eukaryota</taxon>
        <taxon>Fungi</taxon>
        <taxon>Dikarya</taxon>
        <taxon>Basidiomycota</taxon>
        <taxon>Agaricomycotina</taxon>
        <taxon>Agaricomycetes</taxon>
        <taxon>Cantharellales</taxon>
        <taxon>Ceratobasidiaceae</taxon>
        <taxon>Rhizoctonia</taxon>
    </lineage>
</organism>
<feature type="compositionally biased region" description="Basic residues" evidence="1">
    <location>
        <begin position="7"/>
        <end position="16"/>
    </location>
</feature>
<comment type="caution">
    <text evidence="2">The sequence shown here is derived from an EMBL/GenBank/DDBJ whole genome shotgun (WGS) entry which is preliminary data.</text>
</comment>
<dbReference type="AlphaFoldDB" id="A0A8H3AX67"/>
<reference evidence="2" key="1">
    <citation type="submission" date="2021-01" db="EMBL/GenBank/DDBJ databases">
        <authorList>
            <person name="Kaushik A."/>
        </authorList>
    </citation>
    <scope>NUCLEOTIDE SEQUENCE</scope>
    <source>
        <strain evidence="2">AG1-1C</strain>
    </source>
</reference>
<gene>
    <name evidence="2" type="ORF">RDB_LOCUS132622</name>
</gene>
<feature type="region of interest" description="Disordered" evidence="1">
    <location>
        <begin position="1"/>
        <end position="93"/>
    </location>
</feature>
<evidence type="ECO:0000313" key="3">
    <source>
        <dbReference type="Proteomes" id="UP000663846"/>
    </source>
</evidence>
<feature type="compositionally biased region" description="Basic and acidic residues" evidence="1">
    <location>
        <begin position="64"/>
        <end position="85"/>
    </location>
</feature>
<evidence type="ECO:0000256" key="1">
    <source>
        <dbReference type="SAM" id="MobiDB-lite"/>
    </source>
</evidence>
<accession>A0A8H3AX67</accession>